<dbReference type="EMBL" id="VSSQ01100652">
    <property type="protein sequence ID" value="MPN42718.1"/>
    <property type="molecule type" value="Genomic_DNA"/>
</dbReference>
<comment type="caution">
    <text evidence="1">The sequence shown here is derived from an EMBL/GenBank/DDBJ whole genome shotgun (WGS) entry which is preliminary data.</text>
</comment>
<evidence type="ECO:0000313" key="1">
    <source>
        <dbReference type="EMBL" id="MPN42718.1"/>
    </source>
</evidence>
<accession>A0A645HUL8</accession>
<organism evidence="1">
    <name type="scientific">bioreactor metagenome</name>
    <dbReference type="NCBI Taxonomy" id="1076179"/>
    <lineage>
        <taxon>unclassified sequences</taxon>
        <taxon>metagenomes</taxon>
        <taxon>ecological metagenomes</taxon>
    </lineage>
</organism>
<gene>
    <name evidence="1" type="ORF">SDC9_190275</name>
</gene>
<proteinExistence type="predicted"/>
<name>A0A645HUL8_9ZZZZ</name>
<dbReference type="AlphaFoldDB" id="A0A645HUL8"/>
<protein>
    <submittedName>
        <fullName evidence="1">Uncharacterized protein</fullName>
    </submittedName>
</protein>
<reference evidence="1" key="1">
    <citation type="submission" date="2019-08" db="EMBL/GenBank/DDBJ databases">
        <authorList>
            <person name="Kucharzyk K."/>
            <person name="Murdoch R.W."/>
            <person name="Higgins S."/>
            <person name="Loffler F."/>
        </authorList>
    </citation>
    <scope>NUCLEOTIDE SEQUENCE</scope>
</reference>
<sequence>MRAAKHQRIDDAAVNISRQDNFIAALAAGKHHRLNRRSRTVNHKIRVRRTKRLGRQRFGVLDDRNRMTEIIQRLHRVNIDADALFTKKISQLGVTPATLMPRHIKGNNPHLFKFFKRLIDRRTRLIKLCHAAPPVSLYQ</sequence>